<keyword evidence="1 6" id="KW-0963">Cytoplasm</keyword>
<proteinExistence type="inferred from homology"/>
<dbReference type="InterPro" id="IPR027417">
    <property type="entry name" value="P-loop_NTPase"/>
</dbReference>
<dbReference type="InterPro" id="IPR025121">
    <property type="entry name" value="GTPase_HflX_N"/>
</dbReference>
<evidence type="ECO:0000259" key="9">
    <source>
        <dbReference type="PROSITE" id="PS51705"/>
    </source>
</evidence>
<dbReference type="PRINTS" id="PR00326">
    <property type="entry name" value="GTP1OBG"/>
</dbReference>
<gene>
    <name evidence="6" type="primary">hflX</name>
    <name evidence="10" type="ORF">HNR37_002126</name>
</gene>
<dbReference type="InterPro" id="IPR032305">
    <property type="entry name" value="GTP-bd_M"/>
</dbReference>
<dbReference type="Gene3D" id="3.40.50.11060">
    <property type="entry name" value="GTPase HflX, N-terminal domain"/>
    <property type="match status" value="1"/>
</dbReference>
<feature type="binding site" evidence="7">
    <location>
        <begin position="344"/>
        <end position="346"/>
    </location>
    <ligand>
        <name>GTP</name>
        <dbReference type="ChEBI" id="CHEBI:37565"/>
    </ligand>
</feature>
<feature type="binding site" evidence="7">
    <location>
        <begin position="252"/>
        <end position="255"/>
    </location>
    <ligand>
        <name>GTP</name>
        <dbReference type="ChEBI" id="CHEBI:37565"/>
    </ligand>
</feature>
<feature type="binding site" evidence="8">
    <location>
        <position position="232"/>
    </location>
    <ligand>
        <name>Mg(2+)</name>
        <dbReference type="ChEBI" id="CHEBI:18420"/>
    </ligand>
</feature>
<dbReference type="InterPro" id="IPR016496">
    <property type="entry name" value="GTPase_HflX"/>
</dbReference>
<dbReference type="Pfam" id="PF01926">
    <property type="entry name" value="MMR_HSR1"/>
    <property type="match status" value="1"/>
</dbReference>
<dbReference type="NCBIfam" id="NF008280">
    <property type="entry name" value="PRK11058.1"/>
    <property type="match status" value="1"/>
</dbReference>
<dbReference type="InterPro" id="IPR035647">
    <property type="entry name" value="EFG_III/V"/>
</dbReference>
<dbReference type="RefSeq" id="WP_183733943.1">
    <property type="nucleotide sequence ID" value="NZ_JACHID010000016.1"/>
</dbReference>
<dbReference type="FunFam" id="3.40.50.11060:FF:000001">
    <property type="entry name" value="GTPase HflX"/>
    <property type="match status" value="1"/>
</dbReference>
<comment type="subunit">
    <text evidence="6">Monomer. Associates with the 50S ribosomal subunit.</text>
</comment>
<evidence type="ECO:0000256" key="2">
    <source>
        <dbReference type="ARBA" id="ARBA00022723"/>
    </source>
</evidence>
<reference evidence="10 11" key="1">
    <citation type="submission" date="2020-08" db="EMBL/GenBank/DDBJ databases">
        <title>Genomic Encyclopedia of Type Strains, Phase IV (KMG-IV): sequencing the most valuable type-strain genomes for metagenomic binning, comparative biology and taxonomic classification.</title>
        <authorList>
            <person name="Goeker M."/>
        </authorList>
    </citation>
    <scope>NUCLEOTIDE SEQUENCE [LARGE SCALE GENOMIC DNA]</scope>
    <source>
        <strain evidence="10 11">DSM 22071</strain>
    </source>
</reference>
<dbReference type="Pfam" id="PF13167">
    <property type="entry name" value="GTP-bdg_N"/>
    <property type="match status" value="1"/>
</dbReference>
<evidence type="ECO:0000313" key="11">
    <source>
        <dbReference type="Proteomes" id="UP000528322"/>
    </source>
</evidence>
<dbReference type="HAMAP" id="MF_00900">
    <property type="entry name" value="GTPase_HflX"/>
    <property type="match status" value="1"/>
</dbReference>
<evidence type="ECO:0000256" key="5">
    <source>
        <dbReference type="ARBA" id="ARBA00023134"/>
    </source>
</evidence>
<feature type="binding site" evidence="7">
    <location>
        <begin position="318"/>
        <end position="321"/>
    </location>
    <ligand>
        <name>GTP</name>
        <dbReference type="ChEBI" id="CHEBI:37565"/>
    </ligand>
</feature>
<sequence>MFDNFEGGQRAAIVHVNFPLGTVEREDVEECKELVYSAGAEVVTVLQSTRQRPDPKYFIGSGKVEKLVSAIEDHEIEIIIFNHALSPAQQRNLERSLQLRVIDRTGLILDIFAQRAQTYEGKLQVELAQLRYLSTRLIRGWTHLERQKGGIGLRGPGETQLETDRRLIRLRIQYIQQRLEKVSRQRQQGRQNRQRHETPTISLVGYTNAGKSSLFNALTDASVYAHDQLFATLDPTLRQVAIPGVANVILADTVGFIRHLPHTLVAAFRSTLEQTRQSALVLHVVDAASDEWERNIESVQQVLSEIEADSVPQLLIMNKIDLLPQAQPRIEYESGSKPTRVWCSAKSGVGLDLLREAVAMLLRYDRVQRQLVLSPNQGELRAALYRHKAINNEEVDDKGNWVLDIDLERDVWEYLRSYHVPK</sequence>
<dbReference type="CDD" id="cd01878">
    <property type="entry name" value="HflX"/>
    <property type="match status" value="1"/>
</dbReference>
<keyword evidence="4 8" id="KW-0460">Magnesium</keyword>
<dbReference type="InterPro" id="IPR006073">
    <property type="entry name" value="GTP-bd"/>
</dbReference>
<feature type="domain" description="Hflx-type G" evidence="9">
    <location>
        <begin position="199"/>
        <end position="366"/>
    </location>
</feature>
<keyword evidence="5 6" id="KW-0342">GTP-binding</keyword>
<protein>
    <recommendedName>
        <fullName evidence="6">GTPase HflX</fullName>
    </recommendedName>
    <alternativeName>
        <fullName evidence="6">GTP-binding protein HflX</fullName>
    </alternativeName>
</protein>
<keyword evidence="11" id="KW-1185">Reference proteome</keyword>
<dbReference type="GO" id="GO:0005737">
    <property type="term" value="C:cytoplasm"/>
    <property type="evidence" value="ECO:0007669"/>
    <property type="project" value="UniProtKB-SubCell"/>
</dbReference>
<dbReference type="AlphaFoldDB" id="A0A7W7Y6T2"/>
<feature type="binding site" evidence="7">
    <location>
        <begin position="205"/>
        <end position="212"/>
    </location>
    <ligand>
        <name>GTP</name>
        <dbReference type="ChEBI" id="CHEBI:37565"/>
    </ligand>
</feature>
<dbReference type="PIRSF" id="PIRSF006809">
    <property type="entry name" value="GTP-binding_hflX_prd"/>
    <property type="match status" value="1"/>
</dbReference>
<accession>A0A7W7Y6T2</accession>
<dbReference type="GO" id="GO:0005525">
    <property type="term" value="F:GTP binding"/>
    <property type="evidence" value="ECO:0007669"/>
    <property type="project" value="UniProtKB-UniRule"/>
</dbReference>
<dbReference type="GO" id="GO:0043022">
    <property type="term" value="F:ribosome binding"/>
    <property type="evidence" value="ECO:0007669"/>
    <property type="project" value="TreeGrafter"/>
</dbReference>
<organism evidence="10 11">
    <name type="scientific">Desulfurispira natronophila</name>
    <dbReference type="NCBI Taxonomy" id="682562"/>
    <lineage>
        <taxon>Bacteria</taxon>
        <taxon>Pseudomonadati</taxon>
        <taxon>Chrysiogenota</taxon>
        <taxon>Chrysiogenia</taxon>
        <taxon>Chrysiogenales</taxon>
        <taxon>Chrysiogenaceae</taxon>
        <taxon>Desulfurispira</taxon>
    </lineage>
</organism>
<comment type="similarity">
    <text evidence="6">Belongs to the TRAFAC class OBG-HflX-like GTPase superfamily. HflX GTPase family.</text>
</comment>
<comment type="subcellular location">
    <subcellularLocation>
        <location evidence="6">Cytoplasm</location>
    </subcellularLocation>
    <text evidence="6">May associate with membranes.</text>
</comment>
<dbReference type="PROSITE" id="PS51705">
    <property type="entry name" value="G_HFLX"/>
    <property type="match status" value="1"/>
</dbReference>
<dbReference type="FunFam" id="3.40.50.300:FF:000173">
    <property type="entry name" value="GTPase HflX"/>
    <property type="match status" value="1"/>
</dbReference>
<comment type="function">
    <text evidence="6">GTPase that associates with the 50S ribosomal subunit and may have a role during protein synthesis or ribosome biogenesis.</text>
</comment>
<dbReference type="GO" id="GO:0046872">
    <property type="term" value="F:metal ion binding"/>
    <property type="evidence" value="ECO:0007669"/>
    <property type="project" value="UniProtKB-KW"/>
</dbReference>
<feature type="binding site" evidence="8">
    <location>
        <position position="212"/>
    </location>
    <ligand>
        <name>Mg(2+)</name>
        <dbReference type="ChEBI" id="CHEBI:18420"/>
    </ligand>
</feature>
<keyword evidence="2 8" id="KW-0479">Metal-binding</keyword>
<dbReference type="Pfam" id="PF16360">
    <property type="entry name" value="GTP-bdg_M"/>
    <property type="match status" value="1"/>
</dbReference>
<evidence type="ECO:0000256" key="8">
    <source>
        <dbReference type="PIRSR" id="PIRSR006809-2"/>
    </source>
</evidence>
<evidence type="ECO:0000313" key="10">
    <source>
        <dbReference type="EMBL" id="MBB5022782.1"/>
    </source>
</evidence>
<evidence type="ECO:0000256" key="7">
    <source>
        <dbReference type="PIRSR" id="PIRSR006809-1"/>
    </source>
</evidence>
<evidence type="ECO:0000256" key="6">
    <source>
        <dbReference type="HAMAP-Rule" id="MF_00900"/>
    </source>
</evidence>
<dbReference type="Gene3D" id="3.40.50.300">
    <property type="entry name" value="P-loop containing nucleotide triphosphate hydrolases"/>
    <property type="match status" value="1"/>
</dbReference>
<dbReference type="EMBL" id="JACHID010000016">
    <property type="protein sequence ID" value="MBB5022782.1"/>
    <property type="molecule type" value="Genomic_DNA"/>
</dbReference>
<evidence type="ECO:0000256" key="3">
    <source>
        <dbReference type="ARBA" id="ARBA00022741"/>
    </source>
</evidence>
<dbReference type="Gene3D" id="6.10.250.2860">
    <property type="match status" value="1"/>
</dbReference>
<evidence type="ECO:0000256" key="1">
    <source>
        <dbReference type="ARBA" id="ARBA00022490"/>
    </source>
</evidence>
<dbReference type="PANTHER" id="PTHR10229">
    <property type="entry name" value="GTP-BINDING PROTEIN HFLX"/>
    <property type="match status" value="1"/>
</dbReference>
<evidence type="ECO:0000256" key="4">
    <source>
        <dbReference type="ARBA" id="ARBA00022842"/>
    </source>
</evidence>
<dbReference type="InterPro" id="IPR030394">
    <property type="entry name" value="G_HFLX_dom"/>
</dbReference>
<feature type="binding site" evidence="7">
    <location>
        <begin position="230"/>
        <end position="234"/>
    </location>
    <ligand>
        <name>GTP</name>
        <dbReference type="ChEBI" id="CHEBI:37565"/>
    </ligand>
</feature>
<dbReference type="SUPFAM" id="SSF52540">
    <property type="entry name" value="P-loop containing nucleoside triphosphate hydrolases"/>
    <property type="match status" value="1"/>
</dbReference>
<dbReference type="SUPFAM" id="SSF54980">
    <property type="entry name" value="EF-G C-terminal domain-like"/>
    <property type="match status" value="1"/>
</dbReference>
<dbReference type="PANTHER" id="PTHR10229:SF0">
    <property type="entry name" value="GTP-BINDING PROTEIN 6-RELATED"/>
    <property type="match status" value="1"/>
</dbReference>
<keyword evidence="3 6" id="KW-0547">Nucleotide-binding</keyword>
<dbReference type="InterPro" id="IPR042108">
    <property type="entry name" value="GTPase_HflX_N_sf"/>
</dbReference>
<comment type="caution">
    <text evidence="10">The sequence shown here is derived from an EMBL/GenBank/DDBJ whole genome shotgun (WGS) entry which is preliminary data.</text>
</comment>
<dbReference type="GO" id="GO:0003924">
    <property type="term" value="F:GTPase activity"/>
    <property type="evidence" value="ECO:0007669"/>
    <property type="project" value="UniProtKB-UniRule"/>
</dbReference>
<name>A0A7W7Y6T2_9BACT</name>
<dbReference type="Proteomes" id="UP000528322">
    <property type="component" value="Unassembled WGS sequence"/>
</dbReference>
<comment type="cofactor">
    <cofactor evidence="8">
        <name>Mg(2+)</name>
        <dbReference type="ChEBI" id="CHEBI:18420"/>
    </cofactor>
</comment>
<dbReference type="NCBIfam" id="TIGR03156">
    <property type="entry name" value="GTP_HflX"/>
    <property type="match status" value="1"/>
</dbReference>